<sequence>MSSTPPRRRPSPAVYRRRRLVVVLLALLVVGGIVALVIWQPWRSWLDAAASGPSPAPASSSAPASPTASSGSASPSATSAPAEPDPESSDPADAEGDEPEVLPCTTSDVTVSAIADKSAYGTGELPKLSIQLVNDTEFPCLMNVGTTAQAFEITSGSDTWWRSTDCQSEPSDQVVQLNGGQTVTSAEPLVWDRTRSSADDCDGQRQSALPGWYNLTVSIGGIESVEPAQFTLR</sequence>
<dbReference type="EMBL" id="JACHMD010000001">
    <property type="protein sequence ID" value="MBB4665301.1"/>
    <property type="molecule type" value="Genomic_DNA"/>
</dbReference>
<name>A0A7W7FGH1_9MICO</name>
<keyword evidence="2" id="KW-1133">Transmembrane helix</keyword>
<feature type="transmembrane region" description="Helical" evidence="2">
    <location>
        <begin position="20"/>
        <end position="42"/>
    </location>
</feature>
<evidence type="ECO:0000256" key="2">
    <source>
        <dbReference type="SAM" id="Phobius"/>
    </source>
</evidence>
<accession>A0A7W7FGH1</accession>
<protein>
    <submittedName>
        <fullName evidence="3">Cytoskeletal protein RodZ</fullName>
    </submittedName>
</protein>
<evidence type="ECO:0000313" key="3">
    <source>
        <dbReference type="EMBL" id="MBB4665301.1"/>
    </source>
</evidence>
<evidence type="ECO:0000256" key="1">
    <source>
        <dbReference type="SAM" id="MobiDB-lite"/>
    </source>
</evidence>
<evidence type="ECO:0000313" key="4">
    <source>
        <dbReference type="Proteomes" id="UP000573729"/>
    </source>
</evidence>
<keyword evidence="4" id="KW-1185">Reference proteome</keyword>
<comment type="caution">
    <text evidence="3">The sequence shown here is derived from an EMBL/GenBank/DDBJ whole genome shotgun (WGS) entry which is preliminary data.</text>
</comment>
<gene>
    <name evidence="3" type="ORF">BKA24_000010</name>
</gene>
<reference evidence="3 4" key="1">
    <citation type="submission" date="2020-08" db="EMBL/GenBank/DDBJ databases">
        <title>Sequencing the genomes of 1000 actinobacteria strains.</title>
        <authorList>
            <person name="Klenk H.-P."/>
        </authorList>
    </citation>
    <scope>NUCLEOTIDE SEQUENCE [LARGE SCALE GENOMIC DNA]</scope>
    <source>
        <strain evidence="3 4">DSM 24947</strain>
    </source>
</reference>
<feature type="region of interest" description="Disordered" evidence="1">
    <location>
        <begin position="49"/>
        <end position="108"/>
    </location>
</feature>
<keyword evidence="2" id="KW-0472">Membrane</keyword>
<proteinExistence type="predicted"/>
<dbReference type="AlphaFoldDB" id="A0A7W7FGH1"/>
<dbReference type="RefSeq" id="WP_343065794.1">
    <property type="nucleotide sequence ID" value="NZ_JACHMD010000001.1"/>
</dbReference>
<feature type="compositionally biased region" description="Low complexity" evidence="1">
    <location>
        <begin position="49"/>
        <end position="82"/>
    </location>
</feature>
<keyword evidence="2" id="KW-0812">Transmembrane</keyword>
<dbReference type="Proteomes" id="UP000573729">
    <property type="component" value="Unassembled WGS sequence"/>
</dbReference>
<feature type="compositionally biased region" description="Acidic residues" evidence="1">
    <location>
        <begin position="84"/>
        <end position="100"/>
    </location>
</feature>
<organism evidence="3 4">
    <name type="scientific">Microbacterium marinum</name>
    <dbReference type="NCBI Taxonomy" id="421115"/>
    <lineage>
        <taxon>Bacteria</taxon>
        <taxon>Bacillati</taxon>
        <taxon>Actinomycetota</taxon>
        <taxon>Actinomycetes</taxon>
        <taxon>Micrococcales</taxon>
        <taxon>Microbacteriaceae</taxon>
        <taxon>Microbacterium</taxon>
    </lineage>
</organism>